<dbReference type="AlphaFoldDB" id="A0A7J7LW95"/>
<evidence type="ECO:0000313" key="1">
    <source>
        <dbReference type="EMBL" id="KAF6146800.1"/>
    </source>
</evidence>
<protein>
    <submittedName>
        <fullName evidence="1">Uncharacterized protein</fullName>
    </submittedName>
</protein>
<organism evidence="1 2">
    <name type="scientific">Kingdonia uniflora</name>
    <dbReference type="NCBI Taxonomy" id="39325"/>
    <lineage>
        <taxon>Eukaryota</taxon>
        <taxon>Viridiplantae</taxon>
        <taxon>Streptophyta</taxon>
        <taxon>Embryophyta</taxon>
        <taxon>Tracheophyta</taxon>
        <taxon>Spermatophyta</taxon>
        <taxon>Magnoliopsida</taxon>
        <taxon>Ranunculales</taxon>
        <taxon>Circaeasteraceae</taxon>
        <taxon>Kingdonia</taxon>
    </lineage>
</organism>
<evidence type="ECO:0000313" key="2">
    <source>
        <dbReference type="Proteomes" id="UP000541444"/>
    </source>
</evidence>
<sequence>MFYKYISTSIHSYEFTFLQGNYKPFKLYLPNATESYEIYRLCSNICYKFILC</sequence>
<dbReference type="EMBL" id="JACGCM010001956">
    <property type="protein sequence ID" value="KAF6146800.1"/>
    <property type="molecule type" value="Genomic_DNA"/>
</dbReference>
<keyword evidence="2" id="KW-1185">Reference proteome</keyword>
<proteinExistence type="predicted"/>
<reference evidence="1 2" key="1">
    <citation type="journal article" date="2020" name="IScience">
        <title>Genome Sequencing of the Endangered Kingdonia uniflora (Circaeasteraceae, Ranunculales) Reveals Potential Mechanisms of Evolutionary Specialization.</title>
        <authorList>
            <person name="Sun Y."/>
            <person name="Deng T."/>
            <person name="Zhang A."/>
            <person name="Moore M.J."/>
            <person name="Landis J.B."/>
            <person name="Lin N."/>
            <person name="Zhang H."/>
            <person name="Zhang X."/>
            <person name="Huang J."/>
            <person name="Zhang X."/>
            <person name="Sun H."/>
            <person name="Wang H."/>
        </authorList>
    </citation>
    <scope>NUCLEOTIDE SEQUENCE [LARGE SCALE GENOMIC DNA]</scope>
    <source>
        <strain evidence="1">TB1705</strain>
        <tissue evidence="1">Leaf</tissue>
    </source>
</reference>
<name>A0A7J7LW95_9MAGN</name>
<dbReference type="Proteomes" id="UP000541444">
    <property type="component" value="Unassembled WGS sequence"/>
</dbReference>
<comment type="caution">
    <text evidence="1">The sequence shown here is derived from an EMBL/GenBank/DDBJ whole genome shotgun (WGS) entry which is preliminary data.</text>
</comment>
<gene>
    <name evidence="1" type="ORF">GIB67_007514</name>
</gene>
<accession>A0A7J7LW95</accession>